<dbReference type="Gene3D" id="3.40.50.300">
    <property type="entry name" value="P-loop containing nucleotide triphosphate hydrolases"/>
    <property type="match status" value="1"/>
</dbReference>
<reference evidence="2 3" key="1">
    <citation type="submission" date="2015-11" db="EMBL/GenBank/DDBJ databases">
        <authorList>
            <person name="Varghese N."/>
        </authorList>
    </citation>
    <scope>NUCLEOTIDE SEQUENCE [LARGE SCALE GENOMIC DNA]</scope>
    <source>
        <strain evidence="2 3">JGI-8</strain>
    </source>
</reference>
<evidence type="ECO:0000313" key="3">
    <source>
        <dbReference type="Proteomes" id="UP000182200"/>
    </source>
</evidence>
<dbReference type="InterPro" id="IPR008995">
    <property type="entry name" value="Mo/tungstate-bd_C_term_dom"/>
</dbReference>
<dbReference type="Proteomes" id="UP000182200">
    <property type="component" value="Unassembled WGS sequence"/>
</dbReference>
<evidence type="ECO:0000259" key="1">
    <source>
        <dbReference type="Pfam" id="PF17912"/>
    </source>
</evidence>
<sequence>MIYVTHDQVEAMTMGDRIVVMKDGIIQQIDTPLNLYNFPKNKFVAGFIGSPSMNFLEGKIVHEDGLKFIENNNGLRLSIPQEYHDKLKNYVGKDVILGIRPEHIYDPIYTQVPSGERVNVFVDVVEPMGNEVYLYFATATAQCVARIPAHEEPQTGIYKELVIDVRKAHFFDKDTEESILYR</sequence>
<dbReference type="Pfam" id="PF17912">
    <property type="entry name" value="OB_MalK"/>
    <property type="match status" value="1"/>
</dbReference>
<dbReference type="InterPro" id="IPR012340">
    <property type="entry name" value="NA-bd_OB-fold"/>
</dbReference>
<dbReference type="InterPro" id="IPR047641">
    <property type="entry name" value="ABC_transpr_MalK/UgpC-like"/>
</dbReference>
<accession>A0ABM9UV64</accession>
<dbReference type="InterPro" id="IPR040582">
    <property type="entry name" value="OB_MalK-like"/>
</dbReference>
<dbReference type="SUPFAM" id="SSF52540">
    <property type="entry name" value="P-loop containing nucleoside triphosphate hydrolases"/>
    <property type="match status" value="1"/>
</dbReference>
<dbReference type="PANTHER" id="PTHR43875:SF1">
    <property type="entry name" value="OSMOPROTECTIVE COMPOUNDS UPTAKE ATP-BINDING PROTEIN GGTA"/>
    <property type="match status" value="1"/>
</dbReference>
<organism evidence="2 3">
    <name type="scientific">Candidatus Kryptonium thompsonii</name>
    <dbReference type="NCBI Taxonomy" id="1633631"/>
    <lineage>
        <taxon>Bacteria</taxon>
        <taxon>Pseudomonadati</taxon>
        <taxon>Candidatus Kryptoniota</taxon>
        <taxon>Candidatus Kryptonium</taxon>
    </lineage>
</organism>
<gene>
    <name evidence="2" type="ORF">JGI8_01046</name>
</gene>
<name>A0ABM9UV64_9BACT</name>
<proteinExistence type="predicted"/>
<dbReference type="Gene3D" id="2.40.50.140">
    <property type="entry name" value="Nucleic acid-binding proteins"/>
    <property type="match status" value="1"/>
</dbReference>
<dbReference type="EMBL" id="CZVI01000012">
    <property type="protein sequence ID" value="CUS86938.1"/>
    <property type="molecule type" value="Genomic_DNA"/>
</dbReference>
<dbReference type="Gene3D" id="2.40.50.100">
    <property type="match status" value="1"/>
</dbReference>
<dbReference type="SUPFAM" id="SSF50331">
    <property type="entry name" value="MOP-like"/>
    <property type="match status" value="1"/>
</dbReference>
<dbReference type="PANTHER" id="PTHR43875">
    <property type="entry name" value="MALTODEXTRIN IMPORT ATP-BINDING PROTEIN MSMX"/>
    <property type="match status" value="1"/>
</dbReference>
<feature type="domain" description="MalK-like OB fold" evidence="1">
    <location>
        <begin position="49"/>
        <end position="104"/>
    </location>
</feature>
<keyword evidence="3" id="KW-1185">Reference proteome</keyword>
<comment type="caution">
    <text evidence="2">The sequence shown here is derived from an EMBL/GenBank/DDBJ whole genome shotgun (WGS) entry which is preliminary data.</text>
</comment>
<dbReference type="InterPro" id="IPR027417">
    <property type="entry name" value="P-loop_NTPase"/>
</dbReference>
<protein>
    <recommendedName>
        <fullName evidence="1">MalK-like OB fold domain-containing protein</fullName>
    </recommendedName>
</protein>
<evidence type="ECO:0000313" key="2">
    <source>
        <dbReference type="EMBL" id="CUS86938.1"/>
    </source>
</evidence>
<dbReference type="RefSeq" id="WP_420021947.1">
    <property type="nucleotide sequence ID" value="NZ_CZVI01000012.1"/>
</dbReference>